<dbReference type="PROSITE" id="PS00135">
    <property type="entry name" value="TRYPSIN_SER"/>
    <property type="match status" value="1"/>
</dbReference>
<dbReference type="InterPro" id="IPR043504">
    <property type="entry name" value="Peptidase_S1_PA_chymotrypsin"/>
</dbReference>
<dbReference type="AlphaFoldDB" id="A0A1B8XT86"/>
<name>A0A1B8XT86_XENTR</name>
<dbReference type="EMBL" id="KV463611">
    <property type="protein sequence ID" value="OCA13874.1"/>
    <property type="molecule type" value="Genomic_DNA"/>
</dbReference>
<accession>A0A1B8XT86</accession>
<evidence type="ECO:0000256" key="3">
    <source>
        <dbReference type="ARBA" id="ARBA00022801"/>
    </source>
</evidence>
<dbReference type="GO" id="GO:0004252">
    <property type="term" value="F:serine-type endopeptidase activity"/>
    <property type="evidence" value="ECO:0007669"/>
    <property type="project" value="InterPro"/>
</dbReference>
<reference evidence="7" key="1">
    <citation type="submission" date="2009-11" db="EMBL/GenBank/DDBJ databases">
        <authorList>
            <consortium name="US DOE Joint Genome Institute (JGI-PGF)"/>
            <person name="Ottilar R."/>
            <person name="Schmutz J."/>
            <person name="Salamov A."/>
            <person name="Cheng J.F."/>
            <person name="Lucas S."/>
            <person name="Pitluck S."/>
            <person name="Gundlach H."/>
            <person name="Guo Y."/>
            <person name="Haberer G."/>
            <person name="Nasrallah J."/>
            <person name="Mayer K.F.X."/>
            <person name="van de Peer Y."/>
            <person name="Weigel D."/>
            <person name="Grigoriev I.V."/>
        </authorList>
    </citation>
    <scope>NUCLEOTIDE SEQUENCE</scope>
    <source>
        <strain evidence="7">Nigerian</strain>
    </source>
</reference>
<evidence type="ECO:0000256" key="5">
    <source>
        <dbReference type="ARBA" id="ARBA00023180"/>
    </source>
</evidence>
<protein>
    <recommendedName>
        <fullName evidence="6">Peptidase S1 domain-containing protein</fullName>
    </recommendedName>
</protein>
<dbReference type="PANTHER" id="PTHR24253">
    <property type="entry name" value="TRANSMEMBRANE PROTEASE SERINE"/>
    <property type="match status" value="1"/>
</dbReference>
<dbReference type="Pfam" id="PF00089">
    <property type="entry name" value="Trypsin"/>
    <property type="match status" value="1"/>
</dbReference>
<dbReference type="InterPro" id="IPR009003">
    <property type="entry name" value="Peptidase_S1_PA"/>
</dbReference>
<evidence type="ECO:0000259" key="6">
    <source>
        <dbReference type="PROSITE" id="PS50240"/>
    </source>
</evidence>
<dbReference type="PANTHER" id="PTHR24253:SF159">
    <property type="entry name" value="SERINE PROTEASE 42"/>
    <property type="match status" value="1"/>
</dbReference>
<keyword evidence="2" id="KW-0732">Signal</keyword>
<dbReference type="SMART" id="SM00020">
    <property type="entry name" value="Tryp_SPc"/>
    <property type="match status" value="1"/>
</dbReference>
<dbReference type="FunFam" id="2.40.10.10:FF:000024">
    <property type="entry name" value="Serine protease 53"/>
    <property type="match status" value="1"/>
</dbReference>
<sequence>MFIFPCYSPTSSQSPSDFEVRLGAYQLSLTSPNEITYKVDRIIVNSQFDSSSHYGDIALIRPTSPITYTPYILPVCLPSTSNSFPEGMECWVTGWGTTAFQVNLPYPQTLQQVMTPLISRTSCDQMYHIGTNVPSSTAIIPSDQICAGYAAGQKDSCQGDSGGPLVCKLQGIWYQIGFVTWGDGCAIANRPGVYTLVPAYQSWLSSYNATENTVNVDSVPTTAPPTLISNVSSLFSLSKSAPLPGACSLLCIWLIAMAKD</sequence>
<dbReference type="GO" id="GO:0006508">
    <property type="term" value="P:proteolysis"/>
    <property type="evidence" value="ECO:0007669"/>
    <property type="project" value="UniProtKB-KW"/>
</dbReference>
<keyword evidence="3" id="KW-0378">Hydrolase</keyword>
<dbReference type="InterPro" id="IPR033116">
    <property type="entry name" value="TRYPSIN_SER"/>
</dbReference>
<keyword evidence="4" id="KW-1015">Disulfide bond</keyword>
<dbReference type="InterPro" id="IPR001314">
    <property type="entry name" value="Peptidase_S1A"/>
</dbReference>
<proteinExistence type="predicted"/>
<keyword evidence="1" id="KW-0645">Protease</keyword>
<evidence type="ECO:0000313" key="7">
    <source>
        <dbReference type="EMBL" id="OCA13874.1"/>
    </source>
</evidence>
<reference evidence="7" key="2">
    <citation type="journal article" date="2010" name="Science">
        <title>The genome of the Western clawed frog Xenopus tropicalis.</title>
        <authorList>
            <person name="Hellsten U."/>
            <person name="Harland R.M."/>
            <person name="Gilchrist M.J."/>
            <person name="Hendrix D."/>
            <person name="Jurka J."/>
            <person name="Kapitonov V."/>
            <person name="Ovcharenko I."/>
            <person name="Putnam N.H."/>
            <person name="Shu S."/>
            <person name="Taher L."/>
            <person name="Blitz I.L."/>
            <person name="Blumberg B."/>
            <person name="Dichmann D.S."/>
            <person name="Dubchak I."/>
            <person name="Amaya E."/>
            <person name="Detter J.C."/>
            <person name="Fletcher R."/>
            <person name="Gerhard D.S."/>
            <person name="Goodstein D."/>
            <person name="Graves T."/>
            <person name="Grigoriev I.V."/>
            <person name="Grimwood J."/>
            <person name="Kawashima T."/>
            <person name="Lindquist E."/>
            <person name="Lucas S.M."/>
            <person name="Mead P.E."/>
            <person name="Mitros T."/>
            <person name="Ogino H."/>
            <person name="Ohta Y."/>
            <person name="Poliakov A.V."/>
            <person name="Pollet N."/>
            <person name="Robert J."/>
            <person name="Salamov A."/>
            <person name="Sater A.K."/>
            <person name="Schmutz J."/>
            <person name="Terry A."/>
            <person name="Vize P.D."/>
            <person name="Warren W.C."/>
            <person name="Wells D."/>
            <person name="Wills A."/>
            <person name="Wilson R.K."/>
            <person name="Zimmerman L.B."/>
            <person name="Zorn A.M."/>
            <person name="Grainger R."/>
            <person name="Grammer T."/>
            <person name="Khokha M.K."/>
            <person name="Richardson P.M."/>
            <person name="Rokhsar D.S."/>
        </authorList>
    </citation>
    <scope>NUCLEOTIDE SEQUENCE [LARGE SCALE GENOMIC DNA]</scope>
    <source>
        <strain evidence="7">Nigerian</strain>
    </source>
</reference>
<keyword evidence="5" id="KW-0325">Glycoprotein</keyword>
<dbReference type="Gene3D" id="2.40.10.10">
    <property type="entry name" value="Trypsin-like serine proteases"/>
    <property type="match status" value="2"/>
</dbReference>
<gene>
    <name evidence="7" type="ORF">XENTR_v90028925mg</name>
</gene>
<evidence type="ECO:0000256" key="1">
    <source>
        <dbReference type="ARBA" id="ARBA00022670"/>
    </source>
</evidence>
<evidence type="ECO:0000256" key="4">
    <source>
        <dbReference type="ARBA" id="ARBA00023157"/>
    </source>
</evidence>
<dbReference type="InterPro" id="IPR001254">
    <property type="entry name" value="Trypsin_dom"/>
</dbReference>
<organism evidence="7">
    <name type="scientific">Xenopus tropicalis</name>
    <name type="common">Western clawed frog</name>
    <name type="synonym">Silurana tropicalis</name>
    <dbReference type="NCBI Taxonomy" id="8364"/>
    <lineage>
        <taxon>Eukaryota</taxon>
        <taxon>Metazoa</taxon>
        <taxon>Chordata</taxon>
        <taxon>Craniata</taxon>
        <taxon>Vertebrata</taxon>
        <taxon>Euteleostomi</taxon>
        <taxon>Amphibia</taxon>
        <taxon>Batrachia</taxon>
        <taxon>Anura</taxon>
        <taxon>Pipoidea</taxon>
        <taxon>Pipidae</taxon>
        <taxon>Xenopodinae</taxon>
        <taxon>Xenopus</taxon>
        <taxon>Silurana</taxon>
    </lineage>
</organism>
<dbReference type="SUPFAM" id="SSF50494">
    <property type="entry name" value="Trypsin-like serine proteases"/>
    <property type="match status" value="1"/>
</dbReference>
<dbReference type="CDD" id="cd00190">
    <property type="entry name" value="Tryp_SPc"/>
    <property type="match status" value="1"/>
</dbReference>
<feature type="domain" description="Peptidase S1" evidence="6">
    <location>
        <begin position="1"/>
        <end position="209"/>
    </location>
</feature>
<reference evidence="7" key="3">
    <citation type="submission" date="2016-05" db="EMBL/GenBank/DDBJ databases">
        <title>WGS assembly of Xenopus tropicalis.</title>
        <authorList>
            <person name="Sessions A."/>
            <person name="Jenkins J."/>
            <person name="Mitros T."/>
            <person name="Lyons J.T."/>
            <person name="Dichmann D.S."/>
            <person name="Robert J."/>
            <person name="Harland R.M."/>
            <person name="Rokhsar D.S."/>
        </authorList>
    </citation>
    <scope>NUCLEOTIDE SEQUENCE</scope>
    <source>
        <strain evidence="7">Nigerian</strain>
    </source>
</reference>
<dbReference type="PRINTS" id="PR00722">
    <property type="entry name" value="CHYMOTRYPSIN"/>
</dbReference>
<dbReference type="PROSITE" id="PS50240">
    <property type="entry name" value="TRYPSIN_DOM"/>
    <property type="match status" value="1"/>
</dbReference>
<evidence type="ECO:0000256" key="2">
    <source>
        <dbReference type="ARBA" id="ARBA00022729"/>
    </source>
</evidence>